<protein>
    <submittedName>
        <fullName evidence="1">Uncharacterized protein</fullName>
    </submittedName>
</protein>
<reference evidence="1 2" key="1">
    <citation type="journal article" date="2015" name="Proc. Natl. Acad. Sci. U.S.A.">
        <title>The resurrection genome of Boea hygrometrica: A blueprint for survival of dehydration.</title>
        <authorList>
            <person name="Xiao L."/>
            <person name="Yang G."/>
            <person name="Zhang L."/>
            <person name="Yang X."/>
            <person name="Zhao S."/>
            <person name="Ji Z."/>
            <person name="Zhou Q."/>
            <person name="Hu M."/>
            <person name="Wang Y."/>
            <person name="Chen M."/>
            <person name="Xu Y."/>
            <person name="Jin H."/>
            <person name="Xiao X."/>
            <person name="Hu G."/>
            <person name="Bao F."/>
            <person name="Hu Y."/>
            <person name="Wan P."/>
            <person name="Li L."/>
            <person name="Deng X."/>
            <person name="Kuang T."/>
            <person name="Xiang C."/>
            <person name="Zhu J.K."/>
            <person name="Oliver M.J."/>
            <person name="He Y."/>
        </authorList>
    </citation>
    <scope>NUCLEOTIDE SEQUENCE [LARGE SCALE GENOMIC DNA]</scope>
    <source>
        <strain evidence="2">cv. XS01</strain>
    </source>
</reference>
<dbReference type="EMBL" id="KV011241">
    <property type="protein sequence ID" value="KZV26448.1"/>
    <property type="molecule type" value="Genomic_DNA"/>
</dbReference>
<gene>
    <name evidence="1" type="ORF">F511_34684</name>
</gene>
<organism evidence="1 2">
    <name type="scientific">Dorcoceras hygrometricum</name>
    <dbReference type="NCBI Taxonomy" id="472368"/>
    <lineage>
        <taxon>Eukaryota</taxon>
        <taxon>Viridiplantae</taxon>
        <taxon>Streptophyta</taxon>
        <taxon>Embryophyta</taxon>
        <taxon>Tracheophyta</taxon>
        <taxon>Spermatophyta</taxon>
        <taxon>Magnoliopsida</taxon>
        <taxon>eudicotyledons</taxon>
        <taxon>Gunneridae</taxon>
        <taxon>Pentapetalae</taxon>
        <taxon>asterids</taxon>
        <taxon>lamiids</taxon>
        <taxon>Lamiales</taxon>
        <taxon>Gesneriaceae</taxon>
        <taxon>Didymocarpoideae</taxon>
        <taxon>Trichosporeae</taxon>
        <taxon>Loxocarpinae</taxon>
        <taxon>Dorcoceras</taxon>
    </lineage>
</organism>
<name>A0A2Z7AYK0_9LAMI</name>
<evidence type="ECO:0000313" key="2">
    <source>
        <dbReference type="Proteomes" id="UP000250235"/>
    </source>
</evidence>
<proteinExistence type="predicted"/>
<sequence>MTSSQSAVEKKRKSWINSDITISKLQCNQQRKTSCPEVMLAKLNALRLEVRGDLKVLLEKLSLGHSHLIKLSSEIRNWGIPNYAI</sequence>
<keyword evidence="2" id="KW-1185">Reference proteome</keyword>
<dbReference type="AlphaFoldDB" id="A0A2Z7AYK0"/>
<dbReference type="Proteomes" id="UP000250235">
    <property type="component" value="Unassembled WGS sequence"/>
</dbReference>
<accession>A0A2Z7AYK0</accession>
<evidence type="ECO:0000313" key="1">
    <source>
        <dbReference type="EMBL" id="KZV26448.1"/>
    </source>
</evidence>